<gene>
    <name evidence="5" type="ORF">A2151_00665</name>
</gene>
<keyword evidence="4" id="KW-0963">Cytoplasm</keyword>
<keyword evidence="2 4" id="KW-0378">Hydrolase</keyword>
<feature type="site" description="Important for substrate specificity" evidence="4">
    <location>
        <position position="10"/>
    </location>
</feature>
<dbReference type="SUPFAM" id="SSF52972">
    <property type="entry name" value="ITPase-like"/>
    <property type="match status" value="1"/>
</dbReference>
<dbReference type="EC" id="3.6.1.9" evidence="4"/>
<dbReference type="GO" id="GO:0005737">
    <property type="term" value="C:cytoplasm"/>
    <property type="evidence" value="ECO:0007669"/>
    <property type="project" value="UniProtKB-SubCell"/>
</dbReference>
<dbReference type="CDD" id="cd00555">
    <property type="entry name" value="Maf"/>
    <property type="match status" value="1"/>
</dbReference>
<dbReference type="HAMAP" id="MF_00528">
    <property type="entry name" value="Maf"/>
    <property type="match status" value="1"/>
</dbReference>
<feature type="active site" description="Proton acceptor" evidence="4">
    <location>
        <position position="72"/>
    </location>
</feature>
<proteinExistence type="inferred from homology"/>
<organism evidence="5 6">
    <name type="scientific">Candidatus Muproteobacteria bacterium RBG_16_65_34</name>
    <dbReference type="NCBI Taxonomy" id="1817760"/>
    <lineage>
        <taxon>Bacteria</taxon>
        <taxon>Pseudomonadati</taxon>
        <taxon>Pseudomonadota</taxon>
        <taxon>Candidatus Muproteobacteria</taxon>
    </lineage>
</organism>
<name>A0A1F6TT53_9PROT</name>
<feature type="site" description="Important for substrate specificity" evidence="4">
    <location>
        <position position="73"/>
    </location>
</feature>
<dbReference type="PIRSF" id="PIRSF006305">
    <property type="entry name" value="Maf"/>
    <property type="match status" value="1"/>
</dbReference>
<comment type="similarity">
    <text evidence="4">Belongs to the Maf family. YhdE subfamily.</text>
</comment>
<dbReference type="PANTHER" id="PTHR43213">
    <property type="entry name" value="BIFUNCTIONAL DTTP/UTP PYROPHOSPHATASE/METHYLTRANSFERASE PROTEIN-RELATED"/>
    <property type="match status" value="1"/>
</dbReference>
<evidence type="ECO:0000256" key="2">
    <source>
        <dbReference type="ARBA" id="ARBA00022801"/>
    </source>
</evidence>
<evidence type="ECO:0000313" key="6">
    <source>
        <dbReference type="Proteomes" id="UP000178885"/>
    </source>
</evidence>
<dbReference type="NCBIfam" id="TIGR00172">
    <property type="entry name" value="maf"/>
    <property type="match status" value="1"/>
</dbReference>
<comment type="caution">
    <text evidence="4">Lacks conserved residue(s) required for the propagation of feature annotation.</text>
</comment>
<comment type="catalytic activity">
    <reaction evidence="4">
        <text>dTTP + H2O = dTMP + diphosphate + H(+)</text>
        <dbReference type="Rhea" id="RHEA:28534"/>
        <dbReference type="ChEBI" id="CHEBI:15377"/>
        <dbReference type="ChEBI" id="CHEBI:15378"/>
        <dbReference type="ChEBI" id="CHEBI:33019"/>
        <dbReference type="ChEBI" id="CHEBI:37568"/>
        <dbReference type="ChEBI" id="CHEBI:63528"/>
        <dbReference type="EC" id="3.6.1.9"/>
    </reaction>
</comment>
<reference evidence="5 6" key="1">
    <citation type="journal article" date="2016" name="Nat. Commun.">
        <title>Thousands of microbial genomes shed light on interconnected biogeochemical processes in an aquifer system.</title>
        <authorList>
            <person name="Anantharaman K."/>
            <person name="Brown C.T."/>
            <person name="Hug L.A."/>
            <person name="Sharon I."/>
            <person name="Castelle C.J."/>
            <person name="Probst A.J."/>
            <person name="Thomas B.C."/>
            <person name="Singh A."/>
            <person name="Wilkins M.J."/>
            <person name="Karaoz U."/>
            <person name="Brodie E.L."/>
            <person name="Williams K.H."/>
            <person name="Hubbard S.S."/>
            <person name="Banfield J.F."/>
        </authorList>
    </citation>
    <scope>NUCLEOTIDE SEQUENCE [LARGE SCALE GENOMIC DNA]</scope>
</reference>
<feature type="site" description="Important for substrate specificity" evidence="4">
    <location>
        <position position="155"/>
    </location>
</feature>
<comment type="function">
    <text evidence="4">Nucleoside triphosphate pyrophosphatase that hydrolyzes dTTP and UTP. May have a dual role in cell division arrest and in preventing the incorporation of modified nucleotides into cellular nucleic acids.</text>
</comment>
<comment type="catalytic activity">
    <reaction evidence="4">
        <text>UTP + H2O = UMP + diphosphate + H(+)</text>
        <dbReference type="Rhea" id="RHEA:29395"/>
        <dbReference type="ChEBI" id="CHEBI:15377"/>
        <dbReference type="ChEBI" id="CHEBI:15378"/>
        <dbReference type="ChEBI" id="CHEBI:33019"/>
        <dbReference type="ChEBI" id="CHEBI:46398"/>
        <dbReference type="ChEBI" id="CHEBI:57865"/>
        <dbReference type="EC" id="3.6.1.9"/>
    </reaction>
</comment>
<dbReference type="GO" id="GO:0009117">
    <property type="term" value="P:nucleotide metabolic process"/>
    <property type="evidence" value="ECO:0007669"/>
    <property type="project" value="UniProtKB-KW"/>
</dbReference>
<dbReference type="GO" id="GO:0036221">
    <property type="term" value="F:UTP diphosphatase activity"/>
    <property type="evidence" value="ECO:0007669"/>
    <property type="project" value="RHEA"/>
</dbReference>
<dbReference type="STRING" id="1817760.A2151_00665"/>
<dbReference type="EMBL" id="MFSU01000031">
    <property type="protein sequence ID" value="OGI48318.1"/>
    <property type="molecule type" value="Genomic_DNA"/>
</dbReference>
<comment type="subcellular location">
    <subcellularLocation>
        <location evidence="4">Cytoplasm</location>
    </subcellularLocation>
</comment>
<sequence length="192" mass="20789">MMYLASASPRRRELLRQLGIEFEALPSNILEVPAADETPEQYAVRVALDKARYVAALVRERGLAERPVLGADTEVVLDGEILGKPRDRGHGIEMLTRLASRTHEVLTGVAVLHAGVEHTALSRSRVTFGPLTAAEIARYWESGEPEDKAGAYAVQGRAAAFIERIEGSYSGIMGLPLYELAQLLKQAGLGGP</sequence>
<protein>
    <recommendedName>
        <fullName evidence="4">dTTP/UTP pyrophosphatase</fullName>
        <shortName evidence="4">dTTPase/UTPase</shortName>
        <ecNumber evidence="4">3.6.1.9</ecNumber>
    </recommendedName>
    <alternativeName>
        <fullName evidence="4">Nucleoside triphosphate pyrophosphatase</fullName>
    </alternativeName>
    <alternativeName>
        <fullName evidence="4">Nucleotide pyrophosphatase</fullName>
        <shortName evidence="4">Nucleotide PPase</shortName>
    </alternativeName>
</protein>
<evidence type="ECO:0000256" key="3">
    <source>
        <dbReference type="ARBA" id="ARBA00023080"/>
    </source>
</evidence>
<evidence type="ECO:0000313" key="5">
    <source>
        <dbReference type="EMBL" id="OGI48318.1"/>
    </source>
</evidence>
<dbReference type="Proteomes" id="UP000178885">
    <property type="component" value="Unassembled WGS sequence"/>
</dbReference>
<dbReference type="AlphaFoldDB" id="A0A1F6TT53"/>
<dbReference type="Gene3D" id="3.90.950.10">
    <property type="match status" value="1"/>
</dbReference>
<evidence type="ECO:0000256" key="4">
    <source>
        <dbReference type="HAMAP-Rule" id="MF_00528"/>
    </source>
</evidence>
<dbReference type="InterPro" id="IPR029001">
    <property type="entry name" value="ITPase-like_fam"/>
</dbReference>
<evidence type="ECO:0000256" key="1">
    <source>
        <dbReference type="ARBA" id="ARBA00001968"/>
    </source>
</evidence>
<dbReference type="PANTHER" id="PTHR43213:SF5">
    <property type="entry name" value="BIFUNCTIONAL DTTP_UTP PYROPHOSPHATASE_METHYLTRANSFERASE PROTEIN-RELATED"/>
    <property type="match status" value="1"/>
</dbReference>
<dbReference type="InterPro" id="IPR003697">
    <property type="entry name" value="Maf-like"/>
</dbReference>
<comment type="cofactor">
    <cofactor evidence="1 4">
        <name>a divalent metal cation</name>
        <dbReference type="ChEBI" id="CHEBI:60240"/>
    </cofactor>
</comment>
<dbReference type="GO" id="GO:0036218">
    <property type="term" value="F:dTTP diphosphatase activity"/>
    <property type="evidence" value="ECO:0007669"/>
    <property type="project" value="RHEA"/>
</dbReference>
<accession>A0A1F6TT53</accession>
<comment type="caution">
    <text evidence="5">The sequence shown here is derived from an EMBL/GenBank/DDBJ whole genome shotgun (WGS) entry which is preliminary data.</text>
</comment>
<dbReference type="Pfam" id="PF02545">
    <property type="entry name" value="Maf"/>
    <property type="match status" value="1"/>
</dbReference>
<keyword evidence="3 4" id="KW-0546">Nucleotide metabolism</keyword>